<evidence type="ECO:0000313" key="1">
    <source>
        <dbReference type="EMBL" id="PHT95611.1"/>
    </source>
</evidence>
<reference evidence="1 2" key="1">
    <citation type="journal article" date="2014" name="Nat. Genet.">
        <title>Genome sequence of the hot pepper provides insights into the evolution of pungency in Capsicum species.</title>
        <authorList>
            <person name="Kim S."/>
            <person name="Park M."/>
            <person name="Yeom S.I."/>
            <person name="Kim Y.M."/>
            <person name="Lee J.M."/>
            <person name="Lee H.A."/>
            <person name="Seo E."/>
            <person name="Choi J."/>
            <person name="Cheong K."/>
            <person name="Kim K.T."/>
            <person name="Jung K."/>
            <person name="Lee G.W."/>
            <person name="Oh S.K."/>
            <person name="Bae C."/>
            <person name="Kim S.B."/>
            <person name="Lee H.Y."/>
            <person name="Kim S.Y."/>
            <person name="Kim M.S."/>
            <person name="Kang B.C."/>
            <person name="Jo Y.D."/>
            <person name="Yang H.B."/>
            <person name="Jeong H.J."/>
            <person name="Kang W.H."/>
            <person name="Kwon J.K."/>
            <person name="Shin C."/>
            <person name="Lim J.Y."/>
            <person name="Park J.H."/>
            <person name="Huh J.H."/>
            <person name="Kim J.S."/>
            <person name="Kim B.D."/>
            <person name="Cohen O."/>
            <person name="Paran I."/>
            <person name="Suh M.C."/>
            <person name="Lee S.B."/>
            <person name="Kim Y.K."/>
            <person name="Shin Y."/>
            <person name="Noh S.J."/>
            <person name="Park J."/>
            <person name="Seo Y.S."/>
            <person name="Kwon S.Y."/>
            <person name="Kim H.A."/>
            <person name="Park J.M."/>
            <person name="Kim H.J."/>
            <person name="Choi S.B."/>
            <person name="Bosland P.W."/>
            <person name="Reeves G."/>
            <person name="Jo S.H."/>
            <person name="Lee B.W."/>
            <person name="Cho H.T."/>
            <person name="Choi H.S."/>
            <person name="Lee M.S."/>
            <person name="Yu Y."/>
            <person name="Do Choi Y."/>
            <person name="Park B.S."/>
            <person name="van Deynze A."/>
            <person name="Ashrafi H."/>
            <person name="Hill T."/>
            <person name="Kim W.T."/>
            <person name="Pai H.S."/>
            <person name="Ahn H.K."/>
            <person name="Yeam I."/>
            <person name="Giovannoni J.J."/>
            <person name="Rose J.K."/>
            <person name="Sorensen I."/>
            <person name="Lee S.J."/>
            <person name="Kim R.W."/>
            <person name="Choi I.Y."/>
            <person name="Choi B.S."/>
            <person name="Lim J.S."/>
            <person name="Lee Y.H."/>
            <person name="Choi D."/>
        </authorList>
    </citation>
    <scope>NUCLEOTIDE SEQUENCE [LARGE SCALE GENOMIC DNA]</scope>
    <source>
        <strain evidence="2">cv. CM334</strain>
    </source>
</reference>
<dbReference type="STRING" id="4072.A0A2G3AMZ6"/>
<protein>
    <submittedName>
        <fullName evidence="1">Uncharacterized protein</fullName>
    </submittedName>
</protein>
<accession>A0A2G3AMZ6</accession>
<dbReference type="AlphaFoldDB" id="A0A2G3AMZ6"/>
<dbReference type="PANTHER" id="PTHR45748">
    <property type="entry name" value="1-PHOSPHATIDYLINOSITOL 3-PHOSPHATE 5-KINASE-RELATED"/>
    <property type="match status" value="1"/>
</dbReference>
<dbReference type="Gramene" id="PHT95611">
    <property type="protein sequence ID" value="PHT95611"/>
    <property type="gene ID" value="T459_03493"/>
</dbReference>
<gene>
    <name evidence="1" type="ORF">T459_03493</name>
</gene>
<proteinExistence type="predicted"/>
<dbReference type="EMBL" id="AYRZ02000001">
    <property type="protein sequence ID" value="PHT95611.1"/>
    <property type="molecule type" value="Genomic_DNA"/>
</dbReference>
<organism evidence="1 2">
    <name type="scientific">Capsicum annuum</name>
    <name type="common">Capsicum pepper</name>
    <dbReference type="NCBI Taxonomy" id="4072"/>
    <lineage>
        <taxon>Eukaryota</taxon>
        <taxon>Viridiplantae</taxon>
        <taxon>Streptophyta</taxon>
        <taxon>Embryophyta</taxon>
        <taxon>Tracheophyta</taxon>
        <taxon>Spermatophyta</taxon>
        <taxon>Magnoliopsida</taxon>
        <taxon>eudicotyledons</taxon>
        <taxon>Gunneridae</taxon>
        <taxon>Pentapetalae</taxon>
        <taxon>asterids</taxon>
        <taxon>lamiids</taxon>
        <taxon>Solanales</taxon>
        <taxon>Solanaceae</taxon>
        <taxon>Solanoideae</taxon>
        <taxon>Capsiceae</taxon>
        <taxon>Capsicum</taxon>
    </lineage>
</organism>
<name>A0A2G3AMZ6_CAPAN</name>
<comment type="caution">
    <text evidence="1">The sequence shown here is derived from an EMBL/GenBank/DDBJ whole genome shotgun (WGS) entry which is preliminary data.</text>
</comment>
<reference evidence="1 2" key="2">
    <citation type="journal article" date="2017" name="Genome Biol.">
        <title>New reference genome sequences of hot pepper reveal the massive evolution of plant disease-resistance genes by retroduplication.</title>
        <authorList>
            <person name="Kim S."/>
            <person name="Park J."/>
            <person name="Yeom S.I."/>
            <person name="Kim Y.M."/>
            <person name="Seo E."/>
            <person name="Kim K.T."/>
            <person name="Kim M.S."/>
            <person name="Lee J.M."/>
            <person name="Cheong K."/>
            <person name="Shin H.S."/>
            <person name="Kim S.B."/>
            <person name="Han K."/>
            <person name="Lee J."/>
            <person name="Park M."/>
            <person name="Lee H.A."/>
            <person name="Lee H.Y."/>
            <person name="Lee Y."/>
            <person name="Oh S."/>
            <person name="Lee J.H."/>
            <person name="Choi E."/>
            <person name="Choi E."/>
            <person name="Lee S.E."/>
            <person name="Jeon J."/>
            <person name="Kim H."/>
            <person name="Choi G."/>
            <person name="Song H."/>
            <person name="Lee J."/>
            <person name="Lee S.C."/>
            <person name="Kwon J.K."/>
            <person name="Lee H.Y."/>
            <person name="Koo N."/>
            <person name="Hong Y."/>
            <person name="Kim R.W."/>
            <person name="Kang W.H."/>
            <person name="Huh J.H."/>
            <person name="Kang B.C."/>
            <person name="Yang T.J."/>
            <person name="Lee Y.H."/>
            <person name="Bennetzen J.L."/>
            <person name="Choi D."/>
        </authorList>
    </citation>
    <scope>NUCLEOTIDE SEQUENCE [LARGE SCALE GENOMIC DNA]</scope>
    <source>
        <strain evidence="2">cv. CM334</strain>
    </source>
</reference>
<keyword evidence="2" id="KW-1185">Reference proteome</keyword>
<evidence type="ECO:0000313" key="2">
    <source>
        <dbReference type="Proteomes" id="UP000222542"/>
    </source>
</evidence>
<dbReference type="Proteomes" id="UP000222542">
    <property type="component" value="Unassembled WGS sequence"/>
</dbReference>
<sequence>MQATWNPTSRPPKEETSLWREDNLILRPLSVSSRLIRIKFYGSFDKPLGRYLLDDFFGQMSFYEYCKEPAEAHVICYTHQQANLTINVRRLPLVNSLPGERDKKIWMWHRCLKCAQIGGVPPATRRVIMSDAAWGLLFGRFLELNFSNHSTANRVDNCGHSLQRDYLRYYGCGSMVAFFCYSPIDLSVRLPLLALEYSGYREQEWLRKEAGSMQGIKFECIEPGLSDAVTQLSTEFRPVLQNQDCQIQSLSDQIHSISKLRYQ</sequence>
<dbReference type="PANTHER" id="PTHR45748:SF14">
    <property type="entry name" value="1-PHOSPHATIDYLINOSITOL-3-PHOSPHATE 5-KINASE FAB1C-RELATED"/>
    <property type="match status" value="1"/>
</dbReference>